<evidence type="ECO:0000313" key="1">
    <source>
        <dbReference type="EMBL" id="KAK2634427.1"/>
    </source>
</evidence>
<dbReference type="AlphaFoldDB" id="A0AAD9WLA3"/>
<evidence type="ECO:0000313" key="2">
    <source>
        <dbReference type="Proteomes" id="UP001280121"/>
    </source>
</evidence>
<dbReference type="Proteomes" id="UP001280121">
    <property type="component" value="Unassembled WGS sequence"/>
</dbReference>
<comment type="caution">
    <text evidence="1">The sequence shown here is derived from an EMBL/GenBank/DDBJ whole genome shotgun (WGS) entry which is preliminary data.</text>
</comment>
<organism evidence="1 2">
    <name type="scientific">Dipteronia dyeriana</name>
    <dbReference type="NCBI Taxonomy" id="168575"/>
    <lineage>
        <taxon>Eukaryota</taxon>
        <taxon>Viridiplantae</taxon>
        <taxon>Streptophyta</taxon>
        <taxon>Embryophyta</taxon>
        <taxon>Tracheophyta</taxon>
        <taxon>Spermatophyta</taxon>
        <taxon>Magnoliopsida</taxon>
        <taxon>eudicotyledons</taxon>
        <taxon>Gunneridae</taxon>
        <taxon>Pentapetalae</taxon>
        <taxon>rosids</taxon>
        <taxon>malvids</taxon>
        <taxon>Sapindales</taxon>
        <taxon>Sapindaceae</taxon>
        <taxon>Hippocastanoideae</taxon>
        <taxon>Acereae</taxon>
        <taxon>Dipteronia</taxon>
    </lineage>
</organism>
<name>A0AAD9WLA3_9ROSI</name>
<gene>
    <name evidence="1" type="ORF">Ddye_029219</name>
</gene>
<dbReference type="EMBL" id="JANJYI010000009">
    <property type="protein sequence ID" value="KAK2634427.1"/>
    <property type="molecule type" value="Genomic_DNA"/>
</dbReference>
<keyword evidence="2" id="KW-1185">Reference proteome</keyword>
<sequence>MPCERITNQPYKMTNYLPAYHYIVIVPHESAVQVAYEESPPIDCQDLCPEYLKSPEIDDFLREIQEEEEIRLGDPLLEDKSMKVLIKKLIII</sequence>
<proteinExistence type="predicted"/>
<protein>
    <submittedName>
        <fullName evidence="1">Uncharacterized protein</fullName>
    </submittedName>
</protein>
<reference evidence="1" key="1">
    <citation type="journal article" date="2023" name="Plant J.">
        <title>Genome sequences and population genomics provide insights into the demographic history, inbreeding, and mutation load of two 'living fossil' tree species of Dipteronia.</title>
        <authorList>
            <person name="Feng Y."/>
            <person name="Comes H.P."/>
            <person name="Chen J."/>
            <person name="Zhu S."/>
            <person name="Lu R."/>
            <person name="Zhang X."/>
            <person name="Li P."/>
            <person name="Qiu J."/>
            <person name="Olsen K.M."/>
            <person name="Qiu Y."/>
        </authorList>
    </citation>
    <scope>NUCLEOTIDE SEQUENCE</scope>
    <source>
        <strain evidence="1">KIB01</strain>
    </source>
</reference>
<accession>A0AAD9WLA3</accession>